<dbReference type="InterPro" id="IPR045082">
    <property type="entry name" value="ATP_syn_F0_a_bact/chloroplast"/>
</dbReference>
<feature type="transmembrane region" description="Helical" evidence="11">
    <location>
        <begin position="228"/>
        <end position="246"/>
    </location>
</feature>
<keyword evidence="11" id="KW-1003">Cell membrane</keyword>
<dbReference type="CDD" id="cd00310">
    <property type="entry name" value="ATP-synt_Fo_a_6"/>
    <property type="match status" value="1"/>
</dbReference>
<keyword evidence="3 11" id="KW-0813">Transport</keyword>
<comment type="caution">
    <text evidence="13">The sequence shown here is derived from an EMBL/GenBank/DDBJ whole genome shotgun (WGS) entry which is preliminary data.</text>
</comment>
<dbReference type="Gene3D" id="1.20.120.220">
    <property type="entry name" value="ATP synthase, F0 complex, subunit A"/>
    <property type="match status" value="1"/>
</dbReference>
<dbReference type="RefSeq" id="WP_049700980.1">
    <property type="nucleotide sequence ID" value="NZ_LDTZ01000026.1"/>
</dbReference>
<evidence type="ECO:0000256" key="4">
    <source>
        <dbReference type="ARBA" id="ARBA00022547"/>
    </source>
</evidence>
<comment type="function">
    <text evidence="11 12">Key component of the proton channel; it plays a direct role in the translocation of protons across the membrane.</text>
</comment>
<accession>A0ABR5I711</accession>
<keyword evidence="14" id="KW-1185">Reference proteome</keyword>
<proteinExistence type="inferred from homology"/>
<keyword evidence="8 11" id="KW-0406">Ion transport</keyword>
<dbReference type="InterPro" id="IPR023011">
    <property type="entry name" value="ATP_synth_F0_asu_AS"/>
</dbReference>
<dbReference type="NCBIfam" id="TIGR01131">
    <property type="entry name" value="ATP_synt_6_or_A"/>
    <property type="match status" value="1"/>
</dbReference>
<keyword evidence="9 11" id="KW-0472">Membrane</keyword>
<keyword evidence="5 11" id="KW-0812">Transmembrane</keyword>
<keyword evidence="6 11" id="KW-0375">Hydrogen ion transport</keyword>
<evidence type="ECO:0000256" key="9">
    <source>
        <dbReference type="ARBA" id="ARBA00023136"/>
    </source>
</evidence>
<evidence type="ECO:0000256" key="7">
    <source>
        <dbReference type="ARBA" id="ARBA00022989"/>
    </source>
</evidence>
<dbReference type="InterPro" id="IPR035908">
    <property type="entry name" value="F0_ATP_A_sf"/>
</dbReference>
<evidence type="ECO:0000256" key="5">
    <source>
        <dbReference type="ARBA" id="ARBA00022692"/>
    </source>
</evidence>
<reference evidence="13 14" key="1">
    <citation type="submission" date="2015-05" db="EMBL/GenBank/DDBJ databases">
        <title>Draft genome sequence of the bacterium Gordonia jacobaea a new member of the Gordonia genus.</title>
        <authorList>
            <person name="Jimenez-Galisteo G."/>
            <person name="Dominguez A."/>
            <person name="Munoz E."/>
            <person name="Vinas M."/>
        </authorList>
    </citation>
    <scope>NUCLEOTIDE SEQUENCE [LARGE SCALE GENOMIC DNA]</scope>
    <source>
        <strain evidence="14">mv1</strain>
    </source>
</reference>
<dbReference type="SUPFAM" id="SSF81336">
    <property type="entry name" value="F1F0 ATP synthase subunit A"/>
    <property type="match status" value="1"/>
</dbReference>
<dbReference type="PROSITE" id="PS00449">
    <property type="entry name" value="ATPASE_A"/>
    <property type="match status" value="1"/>
</dbReference>
<evidence type="ECO:0000313" key="14">
    <source>
        <dbReference type="Proteomes" id="UP000037247"/>
    </source>
</evidence>
<evidence type="ECO:0000256" key="8">
    <source>
        <dbReference type="ARBA" id="ARBA00023065"/>
    </source>
</evidence>
<evidence type="ECO:0000313" key="13">
    <source>
        <dbReference type="EMBL" id="KNA89379.1"/>
    </source>
</evidence>
<feature type="transmembrane region" description="Helical" evidence="11">
    <location>
        <begin position="128"/>
        <end position="150"/>
    </location>
</feature>
<keyword evidence="7 11" id="KW-1133">Transmembrane helix</keyword>
<protein>
    <recommendedName>
        <fullName evidence="11 12">ATP synthase subunit a</fullName>
    </recommendedName>
    <alternativeName>
        <fullName evidence="11">ATP synthase F0 sector subunit a</fullName>
    </alternativeName>
    <alternativeName>
        <fullName evidence="11">F-ATPase subunit 6</fullName>
    </alternativeName>
</protein>
<dbReference type="Pfam" id="PF00119">
    <property type="entry name" value="ATP-synt_A"/>
    <property type="match status" value="1"/>
</dbReference>
<evidence type="ECO:0000256" key="11">
    <source>
        <dbReference type="HAMAP-Rule" id="MF_01393"/>
    </source>
</evidence>
<keyword evidence="4 11" id="KW-0138">CF(0)</keyword>
<evidence type="ECO:0000256" key="1">
    <source>
        <dbReference type="ARBA" id="ARBA00004141"/>
    </source>
</evidence>
<evidence type="ECO:0000256" key="10">
    <source>
        <dbReference type="ARBA" id="ARBA00023310"/>
    </source>
</evidence>
<evidence type="ECO:0000256" key="2">
    <source>
        <dbReference type="ARBA" id="ARBA00006810"/>
    </source>
</evidence>
<gene>
    <name evidence="11" type="primary">atpB</name>
    <name evidence="13" type="ORF">ABW18_21195</name>
</gene>
<name>A0ABR5I711_9ACTN</name>
<dbReference type="PANTHER" id="PTHR42823">
    <property type="entry name" value="ATP SYNTHASE SUBUNIT A, CHLOROPLASTIC"/>
    <property type="match status" value="1"/>
</dbReference>
<evidence type="ECO:0000256" key="12">
    <source>
        <dbReference type="RuleBase" id="RU000483"/>
    </source>
</evidence>
<sequence length="256" mass="28221">MIASTYGAESLVLAEAQIEVGHHKQVEWLGLTWNIDTIVATSIAGLIVIALAFFVRSRMTSKRPNSVQLFFEAVTTQMRSQIENSMGMKVGGFVLPLAVTLFTFILIANWLAVLPLQYGDAEGKSAEVFAPAASDVNFCYALAAFVFIWYTAAGIKRRGPVGHFTRLVKGHVAFLAPINIIEEIAKPVSLSLRLFGNLFAGSIMVALISLFPAYIMWAPNAIWKSFDLFVGLIQAFIFSLLTVLYFSQAMEMDEDH</sequence>
<feature type="transmembrane region" description="Helical" evidence="11">
    <location>
        <begin position="194"/>
        <end position="216"/>
    </location>
</feature>
<dbReference type="EMBL" id="LDTZ01000026">
    <property type="protein sequence ID" value="KNA89379.1"/>
    <property type="molecule type" value="Genomic_DNA"/>
</dbReference>
<evidence type="ECO:0000256" key="6">
    <source>
        <dbReference type="ARBA" id="ARBA00022781"/>
    </source>
</evidence>
<evidence type="ECO:0000256" key="3">
    <source>
        <dbReference type="ARBA" id="ARBA00022448"/>
    </source>
</evidence>
<dbReference type="HAMAP" id="MF_01393">
    <property type="entry name" value="ATP_synth_a_bact"/>
    <property type="match status" value="1"/>
</dbReference>
<dbReference type="InterPro" id="IPR000568">
    <property type="entry name" value="ATP_synth_F0_asu"/>
</dbReference>
<dbReference type="PRINTS" id="PR00123">
    <property type="entry name" value="ATPASEA"/>
</dbReference>
<feature type="transmembrane region" description="Helical" evidence="11">
    <location>
        <begin position="37"/>
        <end position="55"/>
    </location>
</feature>
<feature type="transmembrane region" description="Helical" evidence="11">
    <location>
        <begin position="93"/>
        <end position="116"/>
    </location>
</feature>
<comment type="similarity">
    <text evidence="2 11 12">Belongs to the ATPase A chain family.</text>
</comment>
<comment type="subcellular location">
    <subcellularLocation>
        <location evidence="11 12">Cell membrane</location>
        <topology evidence="11 12">Multi-pass membrane protein</topology>
    </subcellularLocation>
    <subcellularLocation>
        <location evidence="1">Membrane</location>
        <topology evidence="1">Multi-pass membrane protein</topology>
    </subcellularLocation>
</comment>
<dbReference type="PANTHER" id="PTHR42823:SF3">
    <property type="entry name" value="ATP SYNTHASE SUBUNIT A, CHLOROPLASTIC"/>
    <property type="match status" value="1"/>
</dbReference>
<keyword evidence="10 11" id="KW-0066">ATP synthesis</keyword>
<dbReference type="Proteomes" id="UP000037247">
    <property type="component" value="Unassembled WGS sequence"/>
</dbReference>
<organism evidence="13 14">
    <name type="scientific">Gordonia jacobaea</name>
    <dbReference type="NCBI Taxonomy" id="122202"/>
    <lineage>
        <taxon>Bacteria</taxon>
        <taxon>Bacillati</taxon>
        <taxon>Actinomycetota</taxon>
        <taxon>Actinomycetes</taxon>
        <taxon>Mycobacteriales</taxon>
        <taxon>Gordoniaceae</taxon>
        <taxon>Gordonia</taxon>
    </lineage>
</organism>